<organism evidence="2 3">
    <name type="scientific">Oryza sativa subsp. japonica</name>
    <name type="common">Rice</name>
    <dbReference type="NCBI Taxonomy" id="39947"/>
    <lineage>
        <taxon>Eukaryota</taxon>
        <taxon>Viridiplantae</taxon>
        <taxon>Streptophyta</taxon>
        <taxon>Embryophyta</taxon>
        <taxon>Tracheophyta</taxon>
        <taxon>Spermatophyta</taxon>
        <taxon>Magnoliopsida</taxon>
        <taxon>Liliopsida</taxon>
        <taxon>Poales</taxon>
        <taxon>Poaceae</taxon>
        <taxon>BOP clade</taxon>
        <taxon>Oryzoideae</taxon>
        <taxon>Oryzeae</taxon>
        <taxon>Oryzinae</taxon>
        <taxon>Oryza</taxon>
        <taxon>Oryza sativa</taxon>
    </lineage>
</organism>
<name>Q6K1R2_ORYSJ</name>
<reference evidence="3" key="2">
    <citation type="journal article" date="2008" name="Nucleic Acids Res.">
        <title>The rice annotation project database (RAP-DB): 2008 update.</title>
        <authorList>
            <consortium name="The rice annotation project (RAP)"/>
        </authorList>
    </citation>
    <scope>GENOME REANNOTATION</scope>
    <source>
        <strain evidence="3">cv. Nipponbare</strain>
    </source>
</reference>
<dbReference type="EMBL" id="AP006523">
    <property type="protein sequence ID" value="BAD23790.1"/>
    <property type="molecule type" value="Genomic_DNA"/>
</dbReference>
<evidence type="ECO:0000256" key="1">
    <source>
        <dbReference type="SAM" id="MobiDB-lite"/>
    </source>
</evidence>
<accession>Q6K1R2</accession>
<evidence type="ECO:0000313" key="3">
    <source>
        <dbReference type="Proteomes" id="UP000000763"/>
    </source>
</evidence>
<feature type="compositionally biased region" description="Low complexity" evidence="1">
    <location>
        <begin position="24"/>
        <end position="36"/>
    </location>
</feature>
<dbReference type="AlphaFoldDB" id="Q6K1R2"/>
<evidence type="ECO:0000313" key="2">
    <source>
        <dbReference type="EMBL" id="BAD23790.1"/>
    </source>
</evidence>
<proteinExistence type="predicted"/>
<protein>
    <submittedName>
        <fullName evidence="2">Uncharacterized protein</fullName>
    </submittedName>
</protein>
<sequence>MSRRSYGIAPLSPGSLLGGGGWGPHAHAPSSRGRGRGRVAAVAAGGWSRGHEQGVAEALASSTARLLPSGRAKVPGHNARRDKG</sequence>
<gene>
    <name evidence="2" type="primary">B1215B07.37</name>
</gene>
<reference evidence="3" key="1">
    <citation type="journal article" date="2005" name="Nature">
        <title>The map-based sequence of the rice genome.</title>
        <authorList>
            <consortium name="International rice genome sequencing project (IRGSP)"/>
            <person name="Matsumoto T."/>
            <person name="Wu J."/>
            <person name="Kanamori H."/>
            <person name="Katayose Y."/>
            <person name="Fujisawa M."/>
            <person name="Namiki N."/>
            <person name="Mizuno H."/>
            <person name="Yamamoto K."/>
            <person name="Antonio B.A."/>
            <person name="Baba T."/>
            <person name="Sakata K."/>
            <person name="Nagamura Y."/>
            <person name="Aoki H."/>
            <person name="Arikawa K."/>
            <person name="Arita K."/>
            <person name="Bito T."/>
            <person name="Chiden Y."/>
            <person name="Fujitsuka N."/>
            <person name="Fukunaka R."/>
            <person name="Hamada M."/>
            <person name="Harada C."/>
            <person name="Hayashi A."/>
            <person name="Hijishita S."/>
            <person name="Honda M."/>
            <person name="Hosokawa S."/>
            <person name="Ichikawa Y."/>
            <person name="Idonuma A."/>
            <person name="Iijima M."/>
            <person name="Ikeda M."/>
            <person name="Ikeno M."/>
            <person name="Ito K."/>
            <person name="Ito S."/>
            <person name="Ito T."/>
            <person name="Ito Y."/>
            <person name="Ito Y."/>
            <person name="Iwabuchi A."/>
            <person name="Kamiya K."/>
            <person name="Karasawa W."/>
            <person name="Kurita K."/>
            <person name="Katagiri S."/>
            <person name="Kikuta A."/>
            <person name="Kobayashi H."/>
            <person name="Kobayashi N."/>
            <person name="Machita K."/>
            <person name="Maehara T."/>
            <person name="Masukawa M."/>
            <person name="Mizubayashi T."/>
            <person name="Mukai Y."/>
            <person name="Nagasaki H."/>
            <person name="Nagata Y."/>
            <person name="Naito S."/>
            <person name="Nakashima M."/>
            <person name="Nakama Y."/>
            <person name="Nakamichi Y."/>
            <person name="Nakamura M."/>
            <person name="Meguro A."/>
            <person name="Negishi M."/>
            <person name="Ohta I."/>
            <person name="Ohta T."/>
            <person name="Okamoto M."/>
            <person name="Ono N."/>
            <person name="Saji S."/>
            <person name="Sakaguchi M."/>
            <person name="Sakai K."/>
            <person name="Shibata M."/>
            <person name="Shimokawa T."/>
            <person name="Song J."/>
            <person name="Takazaki Y."/>
            <person name="Terasawa K."/>
            <person name="Tsugane M."/>
            <person name="Tsuji K."/>
            <person name="Ueda S."/>
            <person name="Waki K."/>
            <person name="Yamagata H."/>
            <person name="Yamamoto M."/>
            <person name="Yamamoto S."/>
            <person name="Yamane H."/>
            <person name="Yoshiki S."/>
            <person name="Yoshihara R."/>
            <person name="Yukawa K."/>
            <person name="Zhong H."/>
            <person name="Yano M."/>
            <person name="Yuan Q."/>
            <person name="Ouyang S."/>
            <person name="Liu J."/>
            <person name="Jones K.M."/>
            <person name="Gansberger K."/>
            <person name="Moffat K."/>
            <person name="Hill J."/>
            <person name="Bera J."/>
            <person name="Fadrosh D."/>
            <person name="Jin S."/>
            <person name="Johri S."/>
            <person name="Kim M."/>
            <person name="Overton L."/>
            <person name="Reardon M."/>
            <person name="Tsitrin T."/>
            <person name="Vuong H."/>
            <person name="Weaver B."/>
            <person name="Ciecko A."/>
            <person name="Tallon L."/>
            <person name="Jackson J."/>
            <person name="Pai G."/>
            <person name="Aken S.V."/>
            <person name="Utterback T."/>
            <person name="Reidmuller S."/>
            <person name="Feldblyum T."/>
            <person name="Hsiao J."/>
            <person name="Zismann V."/>
            <person name="Iobst S."/>
            <person name="de Vazeille A.R."/>
            <person name="Buell C.R."/>
            <person name="Ying K."/>
            <person name="Li Y."/>
            <person name="Lu T."/>
            <person name="Huang Y."/>
            <person name="Zhao Q."/>
            <person name="Feng Q."/>
            <person name="Zhang L."/>
            <person name="Zhu J."/>
            <person name="Weng Q."/>
            <person name="Mu J."/>
            <person name="Lu Y."/>
            <person name="Fan D."/>
            <person name="Liu Y."/>
            <person name="Guan J."/>
            <person name="Zhang Y."/>
            <person name="Yu S."/>
            <person name="Liu X."/>
            <person name="Zhang Y."/>
            <person name="Hong G."/>
            <person name="Han B."/>
            <person name="Choisne N."/>
            <person name="Demange N."/>
            <person name="Orjeda G."/>
            <person name="Samain S."/>
            <person name="Cattolico L."/>
            <person name="Pelletier E."/>
            <person name="Couloux A."/>
            <person name="Segurens B."/>
            <person name="Wincker P."/>
            <person name="D'Hont A."/>
            <person name="Scarpelli C."/>
            <person name="Weissenbach J."/>
            <person name="Salanoubat M."/>
            <person name="Quetier F."/>
            <person name="Yu Y."/>
            <person name="Kim H.R."/>
            <person name="Rambo T."/>
            <person name="Currie J."/>
            <person name="Collura K."/>
            <person name="Luo M."/>
            <person name="Yang T."/>
            <person name="Ammiraju J.S.S."/>
            <person name="Engler F."/>
            <person name="Soderlund C."/>
            <person name="Wing R.A."/>
            <person name="Palmer L.E."/>
            <person name="de la Bastide M."/>
            <person name="Spiegel L."/>
            <person name="Nascimento L."/>
            <person name="Zutavern T."/>
            <person name="O'Shaughnessy A."/>
            <person name="Dike S."/>
            <person name="Dedhia N."/>
            <person name="Preston R."/>
            <person name="Balija V."/>
            <person name="McCombie W.R."/>
            <person name="Chow T."/>
            <person name="Chen H."/>
            <person name="Chung M."/>
            <person name="Chen C."/>
            <person name="Shaw J."/>
            <person name="Wu H."/>
            <person name="Hsiao K."/>
            <person name="Chao Y."/>
            <person name="Chu M."/>
            <person name="Cheng C."/>
            <person name="Hour A."/>
            <person name="Lee P."/>
            <person name="Lin S."/>
            <person name="Lin Y."/>
            <person name="Liou J."/>
            <person name="Liu S."/>
            <person name="Hsing Y."/>
            <person name="Raghuvanshi S."/>
            <person name="Mohanty A."/>
            <person name="Bharti A.K."/>
            <person name="Gaur A."/>
            <person name="Gupta V."/>
            <person name="Kumar D."/>
            <person name="Ravi V."/>
            <person name="Vij S."/>
            <person name="Kapur A."/>
            <person name="Khurana P."/>
            <person name="Khurana P."/>
            <person name="Khurana J.P."/>
            <person name="Tyagi A.K."/>
            <person name="Gaikwad K."/>
            <person name="Singh A."/>
            <person name="Dalal V."/>
            <person name="Srivastava S."/>
            <person name="Dixit A."/>
            <person name="Pal A.K."/>
            <person name="Ghazi I.A."/>
            <person name="Yadav M."/>
            <person name="Pandit A."/>
            <person name="Bhargava A."/>
            <person name="Sureshbabu K."/>
            <person name="Batra K."/>
            <person name="Sharma T.R."/>
            <person name="Mohapatra T."/>
            <person name="Singh N.K."/>
            <person name="Messing J."/>
            <person name="Nelson A.B."/>
            <person name="Fuks G."/>
            <person name="Kavchok S."/>
            <person name="Keizer G."/>
            <person name="Linton E."/>
            <person name="Llaca V."/>
            <person name="Song R."/>
            <person name="Tanyolac B."/>
            <person name="Young S."/>
            <person name="Ho-Il K."/>
            <person name="Hahn J.H."/>
            <person name="Sangsakoo G."/>
            <person name="Vanavichit A."/>
            <person name="de Mattos Luiz.A.T."/>
            <person name="Zimmer P.D."/>
            <person name="Malone G."/>
            <person name="Dellagostin O."/>
            <person name="de Oliveira A.C."/>
            <person name="Bevan M."/>
            <person name="Bancroft I."/>
            <person name="Minx P."/>
            <person name="Cordum H."/>
            <person name="Wilson R."/>
            <person name="Cheng Z."/>
            <person name="Jin W."/>
            <person name="Jiang J."/>
            <person name="Leong S.A."/>
            <person name="Iwama H."/>
            <person name="Gojobori T."/>
            <person name="Itoh T."/>
            <person name="Niimura Y."/>
            <person name="Fujii Y."/>
            <person name="Habara T."/>
            <person name="Sakai H."/>
            <person name="Sato Y."/>
            <person name="Wilson G."/>
            <person name="Kumar K."/>
            <person name="McCouch S."/>
            <person name="Juretic N."/>
            <person name="Hoen D."/>
            <person name="Wright S."/>
            <person name="Bruskiewich R."/>
            <person name="Bureau T."/>
            <person name="Miyao A."/>
            <person name="Hirochika H."/>
            <person name="Nishikawa T."/>
            <person name="Kadowaki K."/>
            <person name="Sugiura M."/>
            <person name="Burr B."/>
            <person name="Sasaki T."/>
        </authorList>
    </citation>
    <scope>NUCLEOTIDE SEQUENCE [LARGE SCALE GENOMIC DNA]</scope>
    <source>
        <strain evidence="3">cv. Nipponbare</strain>
    </source>
</reference>
<dbReference type="Proteomes" id="UP000000763">
    <property type="component" value="Chromosome 2"/>
</dbReference>
<feature type="region of interest" description="Disordered" evidence="1">
    <location>
        <begin position="1"/>
        <end position="36"/>
    </location>
</feature>